<accession>A0A4S3ZUG0</accession>
<feature type="transmembrane region" description="Helical" evidence="1">
    <location>
        <begin position="174"/>
        <end position="195"/>
    </location>
</feature>
<reference evidence="2 3" key="1">
    <citation type="submission" date="2019-04" db="EMBL/GenBank/DDBJ databases">
        <title>Rhizobium terrae sp. nov., isolated from a paddy soil.</title>
        <authorList>
            <person name="Lin S.-Y."/>
            <person name="Hameed A."/>
            <person name="Huang H.-I."/>
            <person name="Young C.-C."/>
        </authorList>
    </citation>
    <scope>NUCLEOTIDE SEQUENCE [LARGE SCALE GENOMIC DNA]</scope>
    <source>
        <strain evidence="2 3">CC-HIH110</strain>
    </source>
</reference>
<feature type="transmembrane region" description="Helical" evidence="1">
    <location>
        <begin position="262"/>
        <end position="283"/>
    </location>
</feature>
<feature type="transmembrane region" description="Helical" evidence="1">
    <location>
        <begin position="76"/>
        <end position="97"/>
    </location>
</feature>
<dbReference type="AlphaFoldDB" id="A0A4S3ZUG0"/>
<keyword evidence="1" id="KW-1133">Transmembrane helix</keyword>
<feature type="transmembrane region" description="Helical" evidence="1">
    <location>
        <begin position="320"/>
        <end position="339"/>
    </location>
</feature>
<name>A0A4S3ZUG0_9HYPH</name>
<evidence type="ECO:0000313" key="3">
    <source>
        <dbReference type="Proteomes" id="UP000310754"/>
    </source>
</evidence>
<evidence type="ECO:0000256" key="1">
    <source>
        <dbReference type="SAM" id="Phobius"/>
    </source>
</evidence>
<keyword evidence="1" id="KW-0472">Membrane</keyword>
<sequence>MHLVVIRVITAVTLFAVLGEANVWLDTTTNTILALGYRFGLVLLPLTMSLVGARSLVVALAFMAAGAGLLSTSGGLASSIAAACLFSYGAAVSGYLIKNVAAQSKRGAANNRVAMNVGSLVAGVVVMLPFLTSVSFFWGAAGLVAICMMIAVPRPVDTSTVHVKIFQGQHPATLLAWVLVGTAMGMMLFSIFSVLPQTILKSGQALPAWYGSMIILNSVVVVLMQVPSLKLIEMLGRYRMPGIFAFILMGFTLLAFPDLFYVHTVIGATIWVVLVSIAECAFGHIDYYSVKQKTMFIKEICIGLGAGLTVVLMRTVPFPYSAMVVGALGISFTLSWWLLTHRHLREFD</sequence>
<keyword evidence="3" id="KW-1185">Reference proteome</keyword>
<proteinExistence type="predicted"/>
<feature type="transmembrane region" description="Helical" evidence="1">
    <location>
        <begin position="295"/>
        <end position="314"/>
    </location>
</feature>
<feature type="transmembrane region" description="Helical" evidence="1">
    <location>
        <begin position="238"/>
        <end position="256"/>
    </location>
</feature>
<organism evidence="2 3">
    <name type="scientific">Allorhizobium terrae</name>
    <dbReference type="NCBI Taxonomy" id="1848972"/>
    <lineage>
        <taxon>Bacteria</taxon>
        <taxon>Pseudomonadati</taxon>
        <taxon>Pseudomonadota</taxon>
        <taxon>Alphaproteobacteria</taxon>
        <taxon>Hyphomicrobiales</taxon>
        <taxon>Rhizobiaceae</taxon>
        <taxon>Rhizobium/Agrobacterium group</taxon>
        <taxon>Allorhizobium</taxon>
    </lineage>
</organism>
<comment type="caution">
    <text evidence="2">The sequence shown here is derived from an EMBL/GenBank/DDBJ whole genome shotgun (WGS) entry which is preliminary data.</text>
</comment>
<protein>
    <submittedName>
        <fullName evidence="2">MFS transporter</fullName>
    </submittedName>
</protein>
<feature type="transmembrane region" description="Helical" evidence="1">
    <location>
        <begin position="136"/>
        <end position="153"/>
    </location>
</feature>
<dbReference type="Proteomes" id="UP000310754">
    <property type="component" value="Unassembled WGS sequence"/>
</dbReference>
<gene>
    <name evidence="2" type="ORF">E6C51_12590</name>
</gene>
<dbReference type="EMBL" id="SSOA01000006">
    <property type="protein sequence ID" value="THF49365.1"/>
    <property type="molecule type" value="Genomic_DNA"/>
</dbReference>
<feature type="transmembrane region" description="Helical" evidence="1">
    <location>
        <begin position="207"/>
        <end position="226"/>
    </location>
</feature>
<feature type="transmembrane region" description="Helical" evidence="1">
    <location>
        <begin position="37"/>
        <end position="70"/>
    </location>
</feature>
<keyword evidence="1" id="KW-0812">Transmembrane</keyword>
<feature type="transmembrane region" description="Helical" evidence="1">
    <location>
        <begin position="6"/>
        <end position="25"/>
    </location>
</feature>
<feature type="transmembrane region" description="Helical" evidence="1">
    <location>
        <begin position="109"/>
        <end position="130"/>
    </location>
</feature>
<evidence type="ECO:0000313" key="2">
    <source>
        <dbReference type="EMBL" id="THF49365.1"/>
    </source>
</evidence>